<dbReference type="InterPro" id="IPR006274">
    <property type="entry name" value="CarbamoylP_synth_ssu"/>
</dbReference>
<proteinExistence type="inferred from homology"/>
<evidence type="ECO:0000256" key="3">
    <source>
        <dbReference type="ARBA" id="ARBA00022571"/>
    </source>
</evidence>
<evidence type="ECO:0000259" key="11">
    <source>
        <dbReference type="SMART" id="SM01097"/>
    </source>
</evidence>
<dbReference type="PRINTS" id="PR00096">
    <property type="entry name" value="GATASE"/>
</dbReference>
<evidence type="ECO:0000256" key="5">
    <source>
        <dbReference type="ARBA" id="ARBA00022741"/>
    </source>
</evidence>
<reference evidence="12" key="1">
    <citation type="submission" date="2014-12" db="EMBL/GenBank/DDBJ databases">
        <authorList>
            <person name="Huang H.-H."/>
            <person name="Chen S.-C."/>
            <person name="Lai M.-C."/>
        </authorList>
    </citation>
    <scope>NUCLEOTIDE SEQUENCE</scope>
    <source>
        <strain evidence="12">K1F9705b</strain>
    </source>
</reference>
<dbReference type="PRINTS" id="PR00097">
    <property type="entry name" value="ANTSNTHASEII"/>
</dbReference>
<evidence type="ECO:0000256" key="9">
    <source>
        <dbReference type="ARBA" id="ARBA00048816"/>
    </source>
</evidence>
<dbReference type="NCBIfam" id="NF009475">
    <property type="entry name" value="PRK12838.1"/>
    <property type="match status" value="1"/>
</dbReference>
<dbReference type="AlphaFoldDB" id="A0A8J8B5F6"/>
<keyword evidence="8 10" id="KW-0665">Pyrimidine biosynthesis</keyword>
<gene>
    <name evidence="10" type="primary">carA</name>
    <name evidence="12" type="ORF">RJ53_09770</name>
</gene>
<keyword evidence="10" id="KW-0028">Amino-acid biosynthesis</keyword>
<comment type="pathway">
    <text evidence="10">Pyrimidine metabolism; UMP biosynthesis via de novo pathway; (S)-dihydroorotate from bicarbonate: step 1/3.</text>
</comment>
<feature type="binding site" evidence="10">
    <location>
        <position position="218"/>
    </location>
    <ligand>
        <name>L-glutamine</name>
        <dbReference type="ChEBI" id="CHEBI:58359"/>
    </ligand>
</feature>
<dbReference type="InterPro" id="IPR036480">
    <property type="entry name" value="CarbP_synth_ssu_N_sf"/>
</dbReference>
<dbReference type="GO" id="GO:0006541">
    <property type="term" value="P:glutamine metabolic process"/>
    <property type="evidence" value="ECO:0007669"/>
    <property type="project" value="InterPro"/>
</dbReference>
<evidence type="ECO:0000256" key="2">
    <source>
        <dbReference type="ARBA" id="ARBA00007800"/>
    </source>
</evidence>
<dbReference type="PRINTS" id="PR00099">
    <property type="entry name" value="CPSGATASE"/>
</dbReference>
<comment type="catalytic activity">
    <reaction evidence="9 10">
        <text>hydrogencarbonate + L-glutamine + 2 ATP + H2O = carbamoyl phosphate + L-glutamate + 2 ADP + phosphate + 2 H(+)</text>
        <dbReference type="Rhea" id="RHEA:18633"/>
        <dbReference type="ChEBI" id="CHEBI:15377"/>
        <dbReference type="ChEBI" id="CHEBI:15378"/>
        <dbReference type="ChEBI" id="CHEBI:17544"/>
        <dbReference type="ChEBI" id="CHEBI:29985"/>
        <dbReference type="ChEBI" id="CHEBI:30616"/>
        <dbReference type="ChEBI" id="CHEBI:43474"/>
        <dbReference type="ChEBI" id="CHEBI:58228"/>
        <dbReference type="ChEBI" id="CHEBI:58359"/>
        <dbReference type="ChEBI" id="CHEBI:456216"/>
        <dbReference type="EC" id="6.3.5.5"/>
    </reaction>
</comment>
<comment type="subunit">
    <text evidence="10">Composed of two chains; the small (or glutamine) chain promotes the hydrolysis of glutamine to ammonia, which is used by the large (or ammonia) chain to synthesize carbamoyl phosphate. Tetramer of heterodimers (alpha,beta)4.</text>
</comment>
<feature type="binding site" evidence="10">
    <location>
        <position position="286"/>
    </location>
    <ligand>
        <name>L-glutamine</name>
        <dbReference type="ChEBI" id="CHEBI:58359"/>
    </ligand>
</feature>
<dbReference type="UniPathway" id="UPA00068">
    <property type="reaction ID" value="UER00171"/>
</dbReference>
<dbReference type="GO" id="GO:0004088">
    <property type="term" value="F:carbamoyl-phosphate synthase (glutamine-hydrolyzing) activity"/>
    <property type="evidence" value="ECO:0007669"/>
    <property type="project" value="UniProtKB-UniRule"/>
</dbReference>
<comment type="similarity">
    <text evidence="2 10">Belongs to the CarA family.</text>
</comment>
<keyword evidence="5 10" id="KW-0547">Nucleotide-binding</keyword>
<dbReference type="InterPro" id="IPR035686">
    <property type="entry name" value="CPSase_GATase1"/>
</dbReference>
<dbReference type="PROSITE" id="PS51273">
    <property type="entry name" value="GATASE_TYPE_1"/>
    <property type="match status" value="1"/>
</dbReference>
<evidence type="ECO:0000313" key="13">
    <source>
        <dbReference type="Proteomes" id="UP000730161"/>
    </source>
</evidence>
<dbReference type="RefSeq" id="WP_211531491.1">
    <property type="nucleotide sequence ID" value="NZ_JWHL01000019.1"/>
</dbReference>
<dbReference type="InterPro" id="IPR017926">
    <property type="entry name" value="GATASE"/>
</dbReference>
<evidence type="ECO:0000256" key="1">
    <source>
        <dbReference type="ARBA" id="ARBA00005077"/>
    </source>
</evidence>
<evidence type="ECO:0000256" key="6">
    <source>
        <dbReference type="ARBA" id="ARBA00022840"/>
    </source>
</evidence>
<comment type="catalytic activity">
    <reaction evidence="10">
        <text>L-glutamine + H2O = L-glutamate + NH4(+)</text>
        <dbReference type="Rhea" id="RHEA:15889"/>
        <dbReference type="ChEBI" id="CHEBI:15377"/>
        <dbReference type="ChEBI" id="CHEBI:28938"/>
        <dbReference type="ChEBI" id="CHEBI:29985"/>
        <dbReference type="ChEBI" id="CHEBI:58359"/>
    </reaction>
</comment>
<feature type="binding site" evidence="10">
    <location>
        <position position="220"/>
    </location>
    <ligand>
        <name>L-glutamine</name>
        <dbReference type="ChEBI" id="CHEBI:58359"/>
    </ligand>
</feature>
<evidence type="ECO:0000256" key="8">
    <source>
        <dbReference type="ARBA" id="ARBA00022975"/>
    </source>
</evidence>
<dbReference type="SMART" id="SM01097">
    <property type="entry name" value="CPSase_sm_chain"/>
    <property type="match status" value="1"/>
</dbReference>
<feature type="domain" description="Carbamoyl-phosphate synthase small subunit N-terminal" evidence="11">
    <location>
        <begin position="1"/>
        <end position="128"/>
    </location>
</feature>
<dbReference type="Proteomes" id="UP000730161">
    <property type="component" value="Unassembled WGS sequence"/>
</dbReference>
<name>A0A8J8B5F6_9EURY</name>
<comment type="pathway">
    <text evidence="1 10">Amino-acid biosynthesis; L-arginine biosynthesis; carbamoyl phosphate from bicarbonate: step 1/1.</text>
</comment>
<dbReference type="PANTHER" id="PTHR43418">
    <property type="entry name" value="MULTIFUNCTIONAL TRYPTOPHAN BIOSYNTHESIS PROTEIN-RELATED"/>
    <property type="match status" value="1"/>
</dbReference>
<dbReference type="PANTHER" id="PTHR43418:SF7">
    <property type="entry name" value="CARBAMOYL-PHOSPHATE SYNTHASE SMALL CHAIN"/>
    <property type="match status" value="1"/>
</dbReference>
<dbReference type="UniPathway" id="UPA00070">
    <property type="reaction ID" value="UER00115"/>
</dbReference>
<comment type="function">
    <text evidence="10">Small subunit of the glutamine-dependent carbamoyl phosphate synthetase (CPSase). CPSase catalyzes the formation of carbamoyl phosphate from the ammonia moiety of glutamine, carbonate, and phosphate donated by ATP, constituting the first step of 2 biosynthetic pathways, one leading to arginine and/or urea and the other to pyrimidine nucleotides. The small subunit (glutamine amidotransferase) binds and cleaves glutamine to supply the large subunit with the substrate ammonia.</text>
</comment>
<keyword evidence="3 10" id="KW-0055">Arginine biosynthesis</keyword>
<feature type="binding site" evidence="10">
    <location>
        <position position="246"/>
    </location>
    <ligand>
        <name>L-glutamine</name>
        <dbReference type="ChEBI" id="CHEBI:58359"/>
    </ligand>
</feature>
<feature type="active site" evidence="10">
    <location>
        <position position="328"/>
    </location>
</feature>
<dbReference type="GO" id="GO:0005524">
    <property type="term" value="F:ATP binding"/>
    <property type="evidence" value="ECO:0007669"/>
    <property type="project" value="UniProtKB-UniRule"/>
</dbReference>
<dbReference type="Pfam" id="PF00988">
    <property type="entry name" value="CPSase_sm_chain"/>
    <property type="match status" value="1"/>
</dbReference>
<dbReference type="Gene3D" id="3.40.50.880">
    <property type="match status" value="1"/>
</dbReference>
<sequence length="353" mass="38559">MKAVLGLEDGNFFVGEGFGAEGTSTGELVFTTQMTGYMEALTDPSYAGQLLMFTYPLIGNYGVDFHNFQNPLVHARGCITREVCTSPKHSPSLTSFFEEHGLHGISGIDTRMLTIKTRLHGTLKSALIVGDDDGEQAVQMARGMPDISALDLIETVTCKESYRVPGRGKRIAILDLGVKKNIVVSLRRRDADVYIFPYSATKEEIDACRPQALFISNGPGDPKRATAAIKTVRSYLGEIPIYGICMGNQILALALGGETYKLKFGHRGSNQPVRGPEGPISITTQNHGYVVDGESLPEGCVVTYRNVNDNTLEGFADPYQNIFCVQFHPEAHGGPQDLEKSIFDKIYRSIPDA</sequence>
<keyword evidence="4 10" id="KW-0436">Ligase</keyword>
<dbReference type="Pfam" id="PF00117">
    <property type="entry name" value="GATase"/>
    <property type="match status" value="1"/>
</dbReference>
<dbReference type="EMBL" id="JWHL01000019">
    <property type="protein sequence ID" value="MBR1369746.1"/>
    <property type="molecule type" value="Genomic_DNA"/>
</dbReference>
<dbReference type="GO" id="GO:0006207">
    <property type="term" value="P:'de novo' pyrimidine nucleobase biosynthetic process"/>
    <property type="evidence" value="ECO:0007669"/>
    <property type="project" value="InterPro"/>
</dbReference>
<dbReference type="GO" id="GO:0006526">
    <property type="term" value="P:L-arginine biosynthetic process"/>
    <property type="evidence" value="ECO:0007669"/>
    <property type="project" value="UniProtKB-UniRule"/>
</dbReference>
<dbReference type="InterPro" id="IPR029062">
    <property type="entry name" value="Class_I_gatase-like"/>
</dbReference>
<dbReference type="SUPFAM" id="SSF52021">
    <property type="entry name" value="Carbamoyl phosphate synthetase, small subunit N-terminal domain"/>
    <property type="match status" value="1"/>
</dbReference>
<keyword evidence="7 10" id="KW-0315">Glutamine amidotransferase</keyword>
<accession>A0A8J8B5F6</accession>
<keyword evidence="13" id="KW-1185">Reference proteome</keyword>
<evidence type="ECO:0000256" key="4">
    <source>
        <dbReference type="ARBA" id="ARBA00022598"/>
    </source>
</evidence>
<keyword evidence="6 10" id="KW-0067">ATP-binding</keyword>
<dbReference type="SUPFAM" id="SSF52317">
    <property type="entry name" value="Class I glutamine amidotransferase-like"/>
    <property type="match status" value="1"/>
</dbReference>
<dbReference type="NCBIfam" id="TIGR01368">
    <property type="entry name" value="CPSaseIIsmall"/>
    <property type="match status" value="1"/>
</dbReference>
<dbReference type="InterPro" id="IPR050472">
    <property type="entry name" value="Anth_synth/Amidotransfase"/>
</dbReference>
<dbReference type="InterPro" id="IPR002474">
    <property type="entry name" value="CarbamoylP_synth_ssu_N"/>
</dbReference>
<dbReference type="HAMAP" id="MF_01209">
    <property type="entry name" value="CPSase_S_chain"/>
    <property type="match status" value="1"/>
</dbReference>
<feature type="active site" evidence="10">
    <location>
        <position position="330"/>
    </location>
</feature>
<feature type="region of interest" description="CPSase" evidence="10">
    <location>
        <begin position="1"/>
        <end position="169"/>
    </location>
</feature>
<protein>
    <recommendedName>
        <fullName evidence="10">Carbamoyl phosphate synthase small chain</fullName>
        <ecNumber evidence="10">6.3.5.5</ecNumber>
    </recommendedName>
    <alternativeName>
        <fullName evidence="10">Carbamoyl phosphate synthetase glutamine chain</fullName>
    </alternativeName>
</protein>
<feature type="binding site" evidence="10">
    <location>
        <position position="289"/>
    </location>
    <ligand>
        <name>L-glutamine</name>
        <dbReference type="ChEBI" id="CHEBI:58359"/>
    </ligand>
</feature>
<dbReference type="Gene3D" id="3.50.30.20">
    <property type="entry name" value="Carbamoyl-phosphate synthase small subunit, N-terminal domain"/>
    <property type="match status" value="1"/>
</dbReference>
<evidence type="ECO:0000313" key="12">
    <source>
        <dbReference type="EMBL" id="MBR1369746.1"/>
    </source>
</evidence>
<dbReference type="OrthoDB" id="7675at2157"/>
<feature type="binding site" evidence="10">
    <location>
        <position position="249"/>
    </location>
    <ligand>
        <name>L-glutamine</name>
        <dbReference type="ChEBI" id="CHEBI:58359"/>
    </ligand>
</feature>
<comment type="caution">
    <text evidence="12">The sequence shown here is derived from an EMBL/GenBank/DDBJ whole genome shotgun (WGS) entry which is preliminary data.</text>
</comment>
<dbReference type="CDD" id="cd01744">
    <property type="entry name" value="GATase1_CPSase"/>
    <property type="match status" value="1"/>
</dbReference>
<dbReference type="EC" id="6.3.5.5" evidence="10"/>
<feature type="binding site" evidence="10">
    <location>
        <position position="288"/>
    </location>
    <ligand>
        <name>L-glutamine</name>
        <dbReference type="ChEBI" id="CHEBI:58359"/>
    </ligand>
</feature>
<dbReference type="GO" id="GO:0044205">
    <property type="term" value="P:'de novo' UMP biosynthetic process"/>
    <property type="evidence" value="ECO:0007669"/>
    <property type="project" value="UniProtKB-UniRule"/>
</dbReference>
<evidence type="ECO:0000256" key="7">
    <source>
        <dbReference type="ARBA" id="ARBA00022962"/>
    </source>
</evidence>
<feature type="active site" description="Nucleophile" evidence="10">
    <location>
        <position position="245"/>
    </location>
</feature>
<feature type="binding site" evidence="10">
    <location>
        <position position="45"/>
    </location>
    <ligand>
        <name>L-glutamine</name>
        <dbReference type="ChEBI" id="CHEBI:58359"/>
    </ligand>
</feature>
<evidence type="ECO:0000256" key="10">
    <source>
        <dbReference type="HAMAP-Rule" id="MF_01209"/>
    </source>
</evidence>
<organism evidence="12 13">
    <name type="scientific">Methanocalculus chunghsingensis</name>
    <dbReference type="NCBI Taxonomy" id="156457"/>
    <lineage>
        <taxon>Archaea</taxon>
        <taxon>Methanobacteriati</taxon>
        <taxon>Methanobacteriota</taxon>
        <taxon>Stenosarchaea group</taxon>
        <taxon>Methanomicrobia</taxon>
        <taxon>Methanomicrobiales</taxon>
        <taxon>Methanocalculaceae</taxon>
        <taxon>Methanocalculus</taxon>
    </lineage>
</organism>